<feature type="compositionally biased region" description="Gly residues" evidence="2">
    <location>
        <begin position="605"/>
        <end position="617"/>
    </location>
</feature>
<comment type="caution">
    <text evidence="3">The sequence shown here is derived from an EMBL/GenBank/DDBJ whole genome shotgun (WGS) entry which is preliminary data.</text>
</comment>
<feature type="compositionally biased region" description="Low complexity" evidence="2">
    <location>
        <begin position="461"/>
        <end position="471"/>
    </location>
</feature>
<dbReference type="PANTHER" id="PTHR13037:SF24">
    <property type="entry name" value="POLYCOMB PROTEIN PCL-RELATED"/>
    <property type="match status" value="1"/>
</dbReference>
<feature type="compositionally biased region" description="Basic and acidic residues" evidence="2">
    <location>
        <begin position="657"/>
        <end position="669"/>
    </location>
</feature>
<evidence type="ECO:0000313" key="4">
    <source>
        <dbReference type="Proteomes" id="UP000298030"/>
    </source>
</evidence>
<feature type="region of interest" description="Disordered" evidence="2">
    <location>
        <begin position="193"/>
        <end position="226"/>
    </location>
</feature>
<keyword evidence="4" id="KW-1185">Reference proteome</keyword>
<dbReference type="PANTHER" id="PTHR13037">
    <property type="entry name" value="FORMIN"/>
    <property type="match status" value="1"/>
</dbReference>
<evidence type="ECO:0000313" key="3">
    <source>
        <dbReference type="EMBL" id="TEB33951.1"/>
    </source>
</evidence>
<sequence length="1150" mass="124856">MLRRSFCIPIWSKAGYSGEAQPKTSAKALGWKELQLPESTNAPPYGSARKASVDAGFLEIRVRDRKGAVEERGQAGRVLHHRGCRCQADIRQVPCTCHAGRANWRSSHHSETRILRRWLVRVRPSSPDHLHSTAASASLPSPSIDPSPYLPTTPSRIRRLEARPIPRKAPFASIVACPPSSSPLVRSLTLTASPAHSTTASSRTLQLTPRSPLPARTIPPLPQHPYRLHRHPISLYTRRPSLSFSIPAIQTTSARRGALPPTAGVVGMHLTRISATRKLDAAKRRSRCVHALGSWAHPTHLRTFAIPAPSRSMQPRRAEPSVLLDDIGGNRDTEDRCWEVLDADDDEKRGQRGARANQSSPTRRSHVGPIRRVQGLLTTCGRCDGPKHAAGPPAKSGSQVNDDPTTTACPRSESGRWRVWTTEGTGTGEYPFDADYEKSSQGLPETPDPSPLPFTTSPLGSAPCPSASRPSAPRPPGNRTDDANVSSPPPRKANRRRERRDPHRRGVGCWDGGGRLDEWTGGCGGVCVGRRVEGGGGSREGHEGSAESSTGMVEKRRGGQTKVTSFRSSFYAVSRPEDGERGNTGEGAVPDPTKPWEVTATQIAGGYGGGGGGVKGGGVERGRRTLTLDAPSHPTQTSGPVRRVRGLLTTTPVAARGRSEGEKKGKDPTGEDDDDDAARTPRVRGFAGLGKIMGMDRSGGLPRCLQDPPFDSLASLSSPTPPLDDRRLCTIDVHGTPTTPIQHPRQTRYSPKNHTAPSASTSTPSTSSPRPQHPRDTPTIVSAPSITSPTTDAILDSARRGGRDERAREGRGVRRYALGCRETRGERASVQRREGRRSREGVGSESTDEGRGELGLTFVGSVSRYAPHQYPTPAGDGPNEPSIDSSKLDEGLDGYGCHYGWVYSGVANEQARVGEARVERRGSLDPEGMLSLRMWVRCSAIALVTFGGYWRRAEQREARAWPSIATGALHTRDASLKPSPTPTPTHRRWCPGCGLGCDDISYASFVDAVGYWGLSKRSWGRYLGRSSVASTYVLSGHVLGSTKGRRRRSHPGPSPPFRRVHAPPMPSFARTKMRRQPPYAGRRSERVTWAFEIRTWRELAGVCKEGSEWAMMPTMIWHKPNETEKQRMKIKGELTEDFAKGSCAACGTKG</sequence>
<reference evidence="3 4" key="1">
    <citation type="journal article" date="2019" name="Nat. Ecol. Evol.">
        <title>Megaphylogeny resolves global patterns of mushroom evolution.</title>
        <authorList>
            <person name="Varga T."/>
            <person name="Krizsan K."/>
            <person name="Foldi C."/>
            <person name="Dima B."/>
            <person name="Sanchez-Garcia M."/>
            <person name="Sanchez-Ramirez S."/>
            <person name="Szollosi G.J."/>
            <person name="Szarkandi J.G."/>
            <person name="Papp V."/>
            <person name="Albert L."/>
            <person name="Andreopoulos W."/>
            <person name="Angelini C."/>
            <person name="Antonin V."/>
            <person name="Barry K.W."/>
            <person name="Bougher N.L."/>
            <person name="Buchanan P."/>
            <person name="Buyck B."/>
            <person name="Bense V."/>
            <person name="Catcheside P."/>
            <person name="Chovatia M."/>
            <person name="Cooper J."/>
            <person name="Damon W."/>
            <person name="Desjardin D."/>
            <person name="Finy P."/>
            <person name="Geml J."/>
            <person name="Haridas S."/>
            <person name="Hughes K."/>
            <person name="Justo A."/>
            <person name="Karasinski D."/>
            <person name="Kautmanova I."/>
            <person name="Kiss B."/>
            <person name="Kocsube S."/>
            <person name="Kotiranta H."/>
            <person name="LaButti K.M."/>
            <person name="Lechner B.E."/>
            <person name="Liimatainen K."/>
            <person name="Lipzen A."/>
            <person name="Lukacs Z."/>
            <person name="Mihaltcheva S."/>
            <person name="Morgado L.N."/>
            <person name="Niskanen T."/>
            <person name="Noordeloos M.E."/>
            <person name="Ohm R.A."/>
            <person name="Ortiz-Santana B."/>
            <person name="Ovrebo C."/>
            <person name="Racz N."/>
            <person name="Riley R."/>
            <person name="Savchenko A."/>
            <person name="Shiryaev A."/>
            <person name="Soop K."/>
            <person name="Spirin V."/>
            <person name="Szebenyi C."/>
            <person name="Tomsovsky M."/>
            <person name="Tulloss R.E."/>
            <person name="Uehling J."/>
            <person name="Grigoriev I.V."/>
            <person name="Vagvolgyi C."/>
            <person name="Papp T."/>
            <person name="Martin F.M."/>
            <person name="Miettinen O."/>
            <person name="Hibbett D.S."/>
            <person name="Nagy L.G."/>
        </authorList>
    </citation>
    <scope>NUCLEOTIDE SEQUENCE [LARGE SCALE GENOMIC DNA]</scope>
    <source>
        <strain evidence="3 4">FP101781</strain>
    </source>
</reference>
<organism evidence="3 4">
    <name type="scientific">Coprinellus micaceus</name>
    <name type="common">Glistening ink-cap mushroom</name>
    <name type="synonym">Coprinus micaceus</name>
    <dbReference type="NCBI Taxonomy" id="71717"/>
    <lineage>
        <taxon>Eukaryota</taxon>
        <taxon>Fungi</taxon>
        <taxon>Dikarya</taxon>
        <taxon>Basidiomycota</taxon>
        <taxon>Agaricomycotina</taxon>
        <taxon>Agaricomycetes</taxon>
        <taxon>Agaricomycetidae</taxon>
        <taxon>Agaricales</taxon>
        <taxon>Agaricineae</taxon>
        <taxon>Psathyrellaceae</taxon>
        <taxon>Coprinellus</taxon>
    </lineage>
</organism>
<feature type="compositionally biased region" description="Low complexity" evidence="2">
    <location>
        <begin position="755"/>
        <end position="769"/>
    </location>
</feature>
<proteinExistence type="predicted"/>
<feature type="compositionally biased region" description="Low complexity" evidence="2">
    <location>
        <begin position="132"/>
        <end position="142"/>
    </location>
</feature>
<dbReference type="EMBL" id="QPFP01000011">
    <property type="protein sequence ID" value="TEB33951.1"/>
    <property type="molecule type" value="Genomic_DNA"/>
</dbReference>
<feature type="region of interest" description="Disordered" evidence="2">
    <location>
        <begin position="341"/>
        <end position="515"/>
    </location>
</feature>
<feature type="compositionally biased region" description="Low complexity" evidence="2">
    <location>
        <begin position="193"/>
        <end position="204"/>
    </location>
</feature>
<feature type="region of interest" description="Disordered" evidence="2">
    <location>
        <begin position="534"/>
        <end position="811"/>
    </location>
</feature>
<name>A0A4Y7TIY5_COPMI</name>
<feature type="region of interest" description="Disordered" evidence="2">
    <location>
        <begin position="823"/>
        <end position="853"/>
    </location>
</feature>
<feature type="compositionally biased region" description="Basic and acidic residues" evidence="2">
    <location>
        <begin position="823"/>
        <end position="852"/>
    </location>
</feature>
<feature type="region of interest" description="Disordered" evidence="2">
    <location>
        <begin position="126"/>
        <end position="155"/>
    </location>
</feature>
<feature type="region of interest" description="Disordered" evidence="2">
    <location>
        <begin position="1041"/>
        <end position="1079"/>
    </location>
</feature>
<keyword evidence="1" id="KW-0945">Host-virus interaction</keyword>
<feature type="region of interest" description="Disordered" evidence="2">
    <location>
        <begin position="865"/>
        <end position="886"/>
    </location>
</feature>
<feature type="compositionally biased region" description="Basic and acidic residues" evidence="2">
    <location>
        <begin position="797"/>
        <end position="811"/>
    </location>
</feature>
<feature type="compositionally biased region" description="Polar residues" evidence="2">
    <location>
        <begin position="779"/>
        <end position="791"/>
    </location>
</feature>
<feature type="compositionally biased region" description="Polar residues" evidence="2">
    <location>
        <begin position="396"/>
        <end position="409"/>
    </location>
</feature>
<protein>
    <submittedName>
        <fullName evidence="3">Uncharacterized protein</fullName>
    </submittedName>
</protein>
<dbReference type="Proteomes" id="UP000298030">
    <property type="component" value="Unassembled WGS sequence"/>
</dbReference>
<evidence type="ECO:0000256" key="2">
    <source>
        <dbReference type="SAM" id="MobiDB-lite"/>
    </source>
</evidence>
<accession>A0A4Y7TIY5</accession>
<gene>
    <name evidence="3" type="ORF">FA13DRAFT_1708115</name>
</gene>
<feature type="compositionally biased region" description="Basic residues" evidence="2">
    <location>
        <begin position="492"/>
        <end position="506"/>
    </location>
</feature>
<evidence type="ECO:0000256" key="1">
    <source>
        <dbReference type="ARBA" id="ARBA00022581"/>
    </source>
</evidence>
<dbReference type="AlphaFoldDB" id="A0A4Y7TIY5"/>